<dbReference type="AlphaFoldDB" id="N8WAW0"/>
<reference evidence="1 2" key="1">
    <citation type="submission" date="2013-02" db="EMBL/GenBank/DDBJ databases">
        <title>The Genome Sequence of Acinetobacter sp. NIPH 758.</title>
        <authorList>
            <consortium name="The Broad Institute Genome Sequencing Platform"/>
            <consortium name="The Broad Institute Genome Sequencing Center for Infectious Disease"/>
            <person name="Cerqueira G."/>
            <person name="Feldgarden M."/>
            <person name="Courvalin P."/>
            <person name="Perichon B."/>
            <person name="Grillot-Courvalin C."/>
            <person name="Clermont D."/>
            <person name="Rocha E."/>
            <person name="Yoon E.-J."/>
            <person name="Nemec A."/>
            <person name="Walker B."/>
            <person name="Young S.K."/>
            <person name="Zeng Q."/>
            <person name="Gargeya S."/>
            <person name="Fitzgerald M."/>
            <person name="Haas B."/>
            <person name="Abouelleil A."/>
            <person name="Alvarado L."/>
            <person name="Arachchi H.M."/>
            <person name="Berlin A.M."/>
            <person name="Chapman S.B."/>
            <person name="Dewar J."/>
            <person name="Goldberg J."/>
            <person name="Griggs A."/>
            <person name="Gujja S."/>
            <person name="Hansen M."/>
            <person name="Howarth C."/>
            <person name="Imamovic A."/>
            <person name="Larimer J."/>
            <person name="McCowan C."/>
            <person name="Murphy C."/>
            <person name="Neiman D."/>
            <person name="Pearson M."/>
            <person name="Priest M."/>
            <person name="Roberts A."/>
            <person name="Saif S."/>
            <person name="Shea T."/>
            <person name="Sisk P."/>
            <person name="Sykes S."/>
            <person name="Wortman J."/>
            <person name="Nusbaum C."/>
            <person name="Birren B."/>
        </authorList>
    </citation>
    <scope>NUCLEOTIDE SEQUENCE [LARGE SCALE GENOMIC DNA]</scope>
    <source>
        <strain evidence="1 2">NIPH 758</strain>
    </source>
</reference>
<evidence type="ECO:0000313" key="2">
    <source>
        <dbReference type="Proteomes" id="UP000013049"/>
    </source>
</evidence>
<proteinExistence type="predicted"/>
<accession>N8WAW0</accession>
<comment type="caution">
    <text evidence="1">The sequence shown here is derived from an EMBL/GenBank/DDBJ whole genome shotgun (WGS) entry which is preliminary data.</text>
</comment>
<dbReference type="Pfam" id="PF10118">
    <property type="entry name" value="Metal_hydrol"/>
    <property type="match status" value="1"/>
</dbReference>
<dbReference type="RefSeq" id="WP_004773033.1">
    <property type="nucleotide sequence ID" value="NZ_KB849357.1"/>
</dbReference>
<dbReference type="PANTHER" id="PTHR39456">
    <property type="entry name" value="METAL-DEPENDENT HYDROLASE"/>
    <property type="match status" value="1"/>
</dbReference>
<dbReference type="Proteomes" id="UP000013049">
    <property type="component" value="Unassembled WGS sequence"/>
</dbReference>
<name>N8WAW0_9GAMM</name>
<dbReference type="eggNOG" id="COG3687">
    <property type="taxonomic scope" value="Bacteria"/>
</dbReference>
<dbReference type="PATRIC" id="fig|1217712.3.peg.3043"/>
<evidence type="ECO:0000313" key="1">
    <source>
        <dbReference type="EMBL" id="ENU92059.1"/>
    </source>
</evidence>
<dbReference type="PANTHER" id="PTHR39456:SF1">
    <property type="entry name" value="METAL-DEPENDENT HYDROLASE"/>
    <property type="match status" value="1"/>
</dbReference>
<protein>
    <recommendedName>
        <fullName evidence="3">Metal-dependent hydrolase</fullName>
    </recommendedName>
</protein>
<sequence>MKSTPYFESQDLVIRANLDFTLSELPKYWFGGDPFKSRFFDALGLSFPDGEKYFIQSVRAFRDKVTDKDLQNDIADFIKQEAQHGIAHNFMNDNLEKQGIPVKKMLRKIKEALDYNQNNKTPEYNLAVTVAFEHATALMAESFFSKKSTFASAHPHARALWAWHTIEEMEHREVAFEVMKQVGNVPELTRKCAFLQTIFVVFYFAFVRTNAILRYDGFTRWERVKLMSKGINWIFGPKGFMTSNIPLILDGFKKNFHPNHHPIIAQYDVWLQALEETNDPIYAGNNFWEAGK</sequence>
<gene>
    <name evidence="1" type="ORF">F971_03152</name>
</gene>
<dbReference type="EMBL" id="APPC01000018">
    <property type="protein sequence ID" value="ENU92059.1"/>
    <property type="molecule type" value="Genomic_DNA"/>
</dbReference>
<dbReference type="InterPro" id="IPR016516">
    <property type="entry name" value="UCP07580"/>
</dbReference>
<evidence type="ECO:0008006" key="3">
    <source>
        <dbReference type="Google" id="ProtNLM"/>
    </source>
</evidence>
<organism evidence="1 2">
    <name type="scientific">Acinetobacter vivianii</name>
    <dbReference type="NCBI Taxonomy" id="1776742"/>
    <lineage>
        <taxon>Bacteria</taxon>
        <taxon>Pseudomonadati</taxon>
        <taxon>Pseudomonadota</taxon>
        <taxon>Gammaproteobacteria</taxon>
        <taxon>Moraxellales</taxon>
        <taxon>Moraxellaceae</taxon>
        <taxon>Acinetobacter</taxon>
    </lineage>
</organism>
<dbReference type="PIRSF" id="PIRSF007580">
    <property type="entry name" value="UCP07580"/>
    <property type="match status" value="1"/>
</dbReference>
<dbReference type="HOGENOM" id="CLU_051636_0_1_6"/>